<gene>
    <name evidence="8" type="primary">yesM_6</name>
    <name evidence="8" type="ORF">PACILC2_30730</name>
</gene>
<dbReference type="SUPFAM" id="SSF55874">
    <property type="entry name" value="ATPase domain of HSP90 chaperone/DNA topoisomerase II/histidine kinase"/>
    <property type="match status" value="1"/>
</dbReference>
<dbReference type="SUPFAM" id="SSF158472">
    <property type="entry name" value="HAMP domain-like"/>
    <property type="match status" value="1"/>
</dbReference>
<dbReference type="GO" id="GO:0016301">
    <property type="term" value="F:kinase activity"/>
    <property type="evidence" value="ECO:0007669"/>
    <property type="project" value="UniProtKB-KW"/>
</dbReference>
<accession>A0ABQ4N8L2</accession>
<dbReference type="InterPro" id="IPR010559">
    <property type="entry name" value="Sig_transdc_His_kin_internal"/>
</dbReference>
<dbReference type="PANTHER" id="PTHR34220">
    <property type="entry name" value="SENSOR HISTIDINE KINASE YPDA"/>
    <property type="match status" value="1"/>
</dbReference>
<evidence type="ECO:0000313" key="8">
    <source>
        <dbReference type="EMBL" id="GIQ64505.1"/>
    </source>
</evidence>
<keyword evidence="2" id="KW-1003">Cell membrane</keyword>
<dbReference type="RefSeq" id="WP_244863500.1">
    <property type="nucleotide sequence ID" value="NZ_BOVJ01000098.1"/>
</dbReference>
<sequence>MFRIPAKSLHNTIFARLVFTYLVVILPIIMLGVYLYNWSYKNASEEVSRNSQAQLSAYLEDLDREIEWMEIQQYDILQDGELRKIALTWDLIDGVERKESVNYLLHRLTSIKSTSAYIKDIYIHIRSIGKTVSGAGGLYDFDAERYAAVRSEAEVGGRLLKLGDSLNLSGSMYGGNGEDEPLALIQIELDNEKLKESLAQVNVYPESGSFLIAGDSDFILASDDEATPILARYAAAEIEEGRAAKTALLEIDGRTYHFDRSVSDTLELSVVSFLPEETVKRPLNRFNLWAWVFAGTSVFAILIYALSTYQFVHRPLLLLVRSFRRMEGGALDIQIDHARKDEFGYLFDRFNQMLVKLQTLIDQDFKQKLMMQKAELKQLQSQINPHFLYNSFFIMNSLAKTGDTERIELFTNMLGDYFRFITRNGEDNVLLTEEIKHARTYTEIQKLRFSRRIRVQFDDLPSGMAHIRVPRLIVQPIIENAYEHSLEKMTQDGRLLVTFERNEREALVIVEDNGNIGDAEIEALYRRVTDASESHETTGLANIHRRIALTYGEGSGLRFSRGELQGLRVVIRITLGEEHRDV</sequence>
<keyword evidence="8" id="KW-0418">Kinase</keyword>
<comment type="subcellular location">
    <subcellularLocation>
        <location evidence="1">Cell membrane</location>
        <topology evidence="1">Multi-pass membrane protein</topology>
    </subcellularLocation>
</comment>
<reference evidence="8 9" key="1">
    <citation type="submission" date="2021-04" db="EMBL/GenBank/DDBJ databases">
        <title>Draft genome sequence of Paenibacillus cisolokensis, LC2-13A.</title>
        <authorList>
            <person name="Uke A."/>
            <person name="Chhe C."/>
            <person name="Baramee S."/>
            <person name="Kosugi A."/>
        </authorList>
    </citation>
    <scope>NUCLEOTIDE SEQUENCE [LARGE SCALE GENOMIC DNA]</scope>
    <source>
        <strain evidence="8 9">LC2-13A</strain>
    </source>
</reference>
<evidence type="ECO:0000256" key="4">
    <source>
        <dbReference type="ARBA" id="ARBA00022679"/>
    </source>
</evidence>
<evidence type="ECO:0000313" key="9">
    <source>
        <dbReference type="Proteomes" id="UP000680304"/>
    </source>
</evidence>
<keyword evidence="9" id="KW-1185">Reference proteome</keyword>
<dbReference type="SMART" id="SM00304">
    <property type="entry name" value="HAMP"/>
    <property type="match status" value="1"/>
</dbReference>
<feature type="transmembrane region" description="Helical" evidence="6">
    <location>
        <begin position="13"/>
        <end position="36"/>
    </location>
</feature>
<dbReference type="CDD" id="cd06225">
    <property type="entry name" value="HAMP"/>
    <property type="match status" value="1"/>
</dbReference>
<feature type="domain" description="HAMP" evidence="7">
    <location>
        <begin position="310"/>
        <end position="362"/>
    </location>
</feature>
<keyword evidence="4" id="KW-0808">Transferase</keyword>
<evidence type="ECO:0000256" key="1">
    <source>
        <dbReference type="ARBA" id="ARBA00004651"/>
    </source>
</evidence>
<dbReference type="Pfam" id="PF06580">
    <property type="entry name" value="His_kinase"/>
    <property type="match status" value="1"/>
</dbReference>
<dbReference type="PROSITE" id="PS50885">
    <property type="entry name" value="HAMP"/>
    <property type="match status" value="1"/>
</dbReference>
<keyword evidence="6" id="KW-0812">Transmembrane</keyword>
<feature type="transmembrane region" description="Helical" evidence="6">
    <location>
        <begin position="288"/>
        <end position="306"/>
    </location>
</feature>
<evidence type="ECO:0000259" key="7">
    <source>
        <dbReference type="PROSITE" id="PS50885"/>
    </source>
</evidence>
<organism evidence="8 9">
    <name type="scientific">Paenibacillus cisolokensis</name>
    <dbReference type="NCBI Taxonomy" id="1658519"/>
    <lineage>
        <taxon>Bacteria</taxon>
        <taxon>Bacillati</taxon>
        <taxon>Bacillota</taxon>
        <taxon>Bacilli</taxon>
        <taxon>Bacillales</taxon>
        <taxon>Paenibacillaceae</taxon>
        <taxon>Paenibacillus</taxon>
    </lineage>
</organism>
<keyword evidence="5 6" id="KW-0472">Membrane</keyword>
<dbReference type="Gene3D" id="3.30.565.10">
    <property type="entry name" value="Histidine kinase-like ATPase, C-terminal domain"/>
    <property type="match status" value="1"/>
</dbReference>
<dbReference type="PANTHER" id="PTHR34220:SF7">
    <property type="entry name" value="SENSOR HISTIDINE KINASE YPDA"/>
    <property type="match status" value="1"/>
</dbReference>
<dbReference type="InterPro" id="IPR050640">
    <property type="entry name" value="Bact_2-comp_sensor_kinase"/>
</dbReference>
<evidence type="ECO:0000256" key="6">
    <source>
        <dbReference type="SAM" id="Phobius"/>
    </source>
</evidence>
<keyword evidence="3" id="KW-0597">Phosphoprotein</keyword>
<dbReference type="InterPro" id="IPR003660">
    <property type="entry name" value="HAMP_dom"/>
</dbReference>
<dbReference type="Proteomes" id="UP000680304">
    <property type="component" value="Unassembled WGS sequence"/>
</dbReference>
<evidence type="ECO:0000256" key="3">
    <source>
        <dbReference type="ARBA" id="ARBA00022553"/>
    </source>
</evidence>
<name>A0ABQ4N8L2_9BACL</name>
<evidence type="ECO:0000256" key="2">
    <source>
        <dbReference type="ARBA" id="ARBA00022475"/>
    </source>
</evidence>
<keyword evidence="6" id="KW-1133">Transmembrane helix</keyword>
<dbReference type="InterPro" id="IPR036890">
    <property type="entry name" value="HATPase_C_sf"/>
</dbReference>
<protein>
    <submittedName>
        <fullName evidence="8">Sensor histidine kinase YesM</fullName>
    </submittedName>
</protein>
<evidence type="ECO:0000256" key="5">
    <source>
        <dbReference type="ARBA" id="ARBA00023136"/>
    </source>
</evidence>
<dbReference type="Gene3D" id="6.10.340.10">
    <property type="match status" value="1"/>
</dbReference>
<proteinExistence type="predicted"/>
<dbReference type="Pfam" id="PF00672">
    <property type="entry name" value="HAMP"/>
    <property type="match status" value="1"/>
</dbReference>
<comment type="caution">
    <text evidence="8">The sequence shown here is derived from an EMBL/GenBank/DDBJ whole genome shotgun (WGS) entry which is preliminary data.</text>
</comment>
<dbReference type="EMBL" id="BOVJ01000098">
    <property type="protein sequence ID" value="GIQ64505.1"/>
    <property type="molecule type" value="Genomic_DNA"/>
</dbReference>